<feature type="compositionally biased region" description="Polar residues" evidence="1">
    <location>
        <begin position="38"/>
        <end position="48"/>
    </location>
</feature>
<accession>A0A4R2D684</accession>
<gene>
    <name evidence="2" type="ORF">EV665_10293</name>
</gene>
<feature type="region of interest" description="Disordered" evidence="1">
    <location>
        <begin position="21"/>
        <end position="48"/>
    </location>
</feature>
<dbReference type="Proteomes" id="UP000295351">
    <property type="component" value="Unassembled WGS sequence"/>
</dbReference>
<dbReference type="EMBL" id="SLVX01000002">
    <property type="protein sequence ID" value="TCN47574.1"/>
    <property type="molecule type" value="Genomic_DNA"/>
</dbReference>
<organism evidence="2 3">
    <name type="scientific">Shinella granuli</name>
    <dbReference type="NCBI Taxonomy" id="323621"/>
    <lineage>
        <taxon>Bacteria</taxon>
        <taxon>Pseudomonadati</taxon>
        <taxon>Pseudomonadota</taxon>
        <taxon>Alphaproteobacteria</taxon>
        <taxon>Hyphomicrobiales</taxon>
        <taxon>Rhizobiaceae</taxon>
        <taxon>Shinella</taxon>
    </lineage>
</organism>
<comment type="caution">
    <text evidence="2">The sequence shown here is derived from an EMBL/GenBank/DDBJ whole genome shotgun (WGS) entry which is preliminary data.</text>
</comment>
<sequence>MKIDGSLYTAYAFSKPRAASEDSLYNETGGNGAGGNASARNVPTVAPTTSLSSSFANALWLTQAKLDRTEVEGDGLVAEFMELSRMTAVERLRKELLETMGLTEESLAQLPPETRSAIEEEIRRAIKEQLGVDETADGAEGQAAGAGREEAEG</sequence>
<dbReference type="AlphaFoldDB" id="A0A4R2D684"/>
<proteinExistence type="predicted"/>
<evidence type="ECO:0000256" key="1">
    <source>
        <dbReference type="SAM" id="MobiDB-lite"/>
    </source>
</evidence>
<name>A0A4R2D684_SHIGR</name>
<dbReference type="RefSeq" id="WP_133033130.1">
    <property type="nucleotide sequence ID" value="NZ_BAABEI010000012.1"/>
</dbReference>
<feature type="region of interest" description="Disordered" evidence="1">
    <location>
        <begin position="129"/>
        <end position="153"/>
    </location>
</feature>
<protein>
    <submittedName>
        <fullName evidence="2">Uncharacterized protein</fullName>
    </submittedName>
</protein>
<keyword evidence="3" id="KW-1185">Reference proteome</keyword>
<evidence type="ECO:0000313" key="3">
    <source>
        <dbReference type="Proteomes" id="UP000295351"/>
    </source>
</evidence>
<evidence type="ECO:0000313" key="2">
    <source>
        <dbReference type="EMBL" id="TCN47574.1"/>
    </source>
</evidence>
<reference evidence="2 3" key="1">
    <citation type="submission" date="2019-03" db="EMBL/GenBank/DDBJ databases">
        <title>Genomic Encyclopedia of Type Strains, Phase IV (KMG-IV): sequencing the most valuable type-strain genomes for metagenomic binning, comparative biology and taxonomic classification.</title>
        <authorList>
            <person name="Goeker M."/>
        </authorList>
    </citation>
    <scope>NUCLEOTIDE SEQUENCE [LARGE SCALE GENOMIC DNA]</scope>
    <source>
        <strain evidence="2 3">DSM 18401</strain>
    </source>
</reference>